<organism evidence="2 3">
    <name type="scientific">Ottowia flava</name>
    <dbReference type="NCBI Taxonomy" id="2675430"/>
    <lineage>
        <taxon>Bacteria</taxon>
        <taxon>Pseudomonadati</taxon>
        <taxon>Pseudomonadota</taxon>
        <taxon>Betaproteobacteria</taxon>
        <taxon>Burkholderiales</taxon>
        <taxon>Comamonadaceae</taxon>
        <taxon>Ottowia</taxon>
    </lineage>
</organism>
<dbReference type="SMART" id="SM00953">
    <property type="entry name" value="RES"/>
    <property type="match status" value="1"/>
</dbReference>
<evidence type="ECO:0000313" key="2">
    <source>
        <dbReference type="EMBL" id="MFD1710829.1"/>
    </source>
</evidence>
<dbReference type="Pfam" id="PF08808">
    <property type="entry name" value="RES"/>
    <property type="match status" value="1"/>
</dbReference>
<name>A0ABW4KUC4_9BURK</name>
<evidence type="ECO:0000313" key="3">
    <source>
        <dbReference type="Proteomes" id="UP001597304"/>
    </source>
</evidence>
<keyword evidence="3" id="KW-1185">Reference proteome</keyword>
<feature type="domain" description="RES" evidence="1">
    <location>
        <begin position="76"/>
        <end position="209"/>
    </location>
</feature>
<gene>
    <name evidence="2" type="ORF">ACFSF0_09455</name>
</gene>
<sequence length="241" mass="26663">MTAAAAPWPAEWLQDTVHALSEPEVWRGVETQYASSSLQLVDSHAEHDVLEQLLEASKPPLPDDAPRGQHFLLSTPFRYTPGQGSRFRAAGSLGIWYGARELKAACAEVAYWRMRFILDSVGLLQRRITTHHTFFMAVVRGSAIDLTAPPWDAFASAWTSGSDYTETQRLAAAVQAAGIEVIQYASVREPGCTCFAVFTPAALRQPRGGIDRTRQKWTCTATRERVLMAQDGGPGRWEWDG</sequence>
<comment type="caution">
    <text evidence="2">The sequence shown here is derived from an EMBL/GenBank/DDBJ whole genome shotgun (WGS) entry which is preliminary data.</text>
</comment>
<dbReference type="RefSeq" id="WP_147911646.1">
    <property type="nucleotide sequence ID" value="NZ_JBHUEJ010000019.1"/>
</dbReference>
<protein>
    <submittedName>
        <fullName evidence="2">RES family NAD+ phosphorylase</fullName>
    </submittedName>
</protein>
<dbReference type="Proteomes" id="UP001597304">
    <property type="component" value="Unassembled WGS sequence"/>
</dbReference>
<dbReference type="InterPro" id="IPR014914">
    <property type="entry name" value="RES_dom"/>
</dbReference>
<proteinExistence type="predicted"/>
<evidence type="ECO:0000259" key="1">
    <source>
        <dbReference type="SMART" id="SM00953"/>
    </source>
</evidence>
<dbReference type="EMBL" id="JBHUEJ010000019">
    <property type="protein sequence ID" value="MFD1710829.1"/>
    <property type="molecule type" value="Genomic_DNA"/>
</dbReference>
<accession>A0ABW4KUC4</accession>
<reference evidence="3" key="1">
    <citation type="journal article" date="2019" name="Int. J. Syst. Evol. Microbiol.">
        <title>The Global Catalogue of Microorganisms (GCM) 10K type strain sequencing project: providing services to taxonomists for standard genome sequencing and annotation.</title>
        <authorList>
            <consortium name="The Broad Institute Genomics Platform"/>
            <consortium name="The Broad Institute Genome Sequencing Center for Infectious Disease"/>
            <person name="Wu L."/>
            <person name="Ma J."/>
        </authorList>
    </citation>
    <scope>NUCLEOTIDE SEQUENCE [LARGE SCALE GENOMIC DNA]</scope>
    <source>
        <strain evidence="3">LMG 29247</strain>
    </source>
</reference>